<dbReference type="EMBL" id="CAJNOK010000458">
    <property type="protein sequence ID" value="CAF0754657.1"/>
    <property type="molecule type" value="Genomic_DNA"/>
</dbReference>
<protein>
    <recommendedName>
        <fullName evidence="6">NAD(P)(+)--arginine ADP-ribosyltransferase</fullName>
        <ecNumber evidence="6">2.4.2.31</ecNumber>
    </recommendedName>
    <alternativeName>
        <fullName evidence="6">Mono(ADP-ribosyl)transferase</fullName>
    </alternativeName>
</protein>
<dbReference type="EMBL" id="CAJOBC010057223">
    <property type="protein sequence ID" value="CAF4197261.1"/>
    <property type="molecule type" value="Genomic_DNA"/>
</dbReference>
<comment type="catalytic activity">
    <reaction evidence="5 6">
        <text>L-arginyl-[protein] + NAD(+) = N(omega)-(ADP-D-ribosyl)-L-arginyl-[protein] + nicotinamide + H(+)</text>
        <dbReference type="Rhea" id="RHEA:19149"/>
        <dbReference type="Rhea" id="RHEA-COMP:10532"/>
        <dbReference type="Rhea" id="RHEA-COMP:15087"/>
        <dbReference type="ChEBI" id="CHEBI:15378"/>
        <dbReference type="ChEBI" id="CHEBI:17154"/>
        <dbReference type="ChEBI" id="CHEBI:29965"/>
        <dbReference type="ChEBI" id="CHEBI:57540"/>
        <dbReference type="ChEBI" id="CHEBI:142554"/>
        <dbReference type="EC" id="2.4.2.31"/>
    </reaction>
</comment>
<dbReference type="Proteomes" id="UP000681722">
    <property type="component" value="Unassembled WGS sequence"/>
</dbReference>
<evidence type="ECO:0000313" key="11">
    <source>
        <dbReference type="Proteomes" id="UP000663829"/>
    </source>
</evidence>
<comment type="similarity">
    <text evidence="1 6">Belongs to the Arg-specific ADP-ribosyltransferase family.</text>
</comment>
<evidence type="ECO:0000313" key="7">
    <source>
        <dbReference type="EMBL" id="CAF0754657.1"/>
    </source>
</evidence>
<organism evidence="8 11">
    <name type="scientific">Didymodactylos carnosus</name>
    <dbReference type="NCBI Taxonomy" id="1234261"/>
    <lineage>
        <taxon>Eukaryota</taxon>
        <taxon>Metazoa</taxon>
        <taxon>Spiralia</taxon>
        <taxon>Gnathifera</taxon>
        <taxon>Rotifera</taxon>
        <taxon>Eurotatoria</taxon>
        <taxon>Bdelloidea</taxon>
        <taxon>Philodinida</taxon>
        <taxon>Philodinidae</taxon>
        <taxon>Didymodactylos</taxon>
    </lineage>
</organism>
<dbReference type="InterPro" id="IPR011990">
    <property type="entry name" value="TPR-like_helical_dom_sf"/>
</dbReference>
<evidence type="ECO:0000256" key="5">
    <source>
        <dbReference type="ARBA" id="ARBA00047597"/>
    </source>
</evidence>
<dbReference type="EMBL" id="CAJNOQ010014268">
    <property type="protein sequence ID" value="CAF1338377.1"/>
    <property type="molecule type" value="Genomic_DNA"/>
</dbReference>
<name>A0A815GHK0_9BILA</name>
<keyword evidence="4" id="KW-0548">Nucleotidyltransferase</keyword>
<dbReference type="Gene3D" id="1.25.40.10">
    <property type="entry name" value="Tetratricopeptide repeat domain"/>
    <property type="match status" value="1"/>
</dbReference>
<evidence type="ECO:0000256" key="3">
    <source>
        <dbReference type="ARBA" id="ARBA00022679"/>
    </source>
</evidence>
<dbReference type="EMBL" id="CAJOBA010000458">
    <property type="protein sequence ID" value="CAF3533785.1"/>
    <property type="molecule type" value="Genomic_DNA"/>
</dbReference>
<comment type="caution">
    <text evidence="8">The sequence shown here is derived from an EMBL/GenBank/DDBJ whole genome shotgun (WGS) entry which is preliminary data.</text>
</comment>
<keyword evidence="3 6" id="KW-0808">Transferase</keyword>
<reference evidence="8" key="1">
    <citation type="submission" date="2021-02" db="EMBL/GenBank/DDBJ databases">
        <authorList>
            <person name="Nowell W R."/>
        </authorList>
    </citation>
    <scope>NUCLEOTIDE SEQUENCE</scope>
</reference>
<dbReference type="EC" id="2.4.2.31" evidence="6"/>
<keyword evidence="11" id="KW-1185">Reference proteome</keyword>
<dbReference type="SUPFAM" id="SSF56399">
    <property type="entry name" value="ADP-ribosylation"/>
    <property type="match status" value="1"/>
</dbReference>
<dbReference type="PROSITE" id="PS51996">
    <property type="entry name" value="TR_MART"/>
    <property type="match status" value="1"/>
</dbReference>
<keyword evidence="2 6" id="KW-0328">Glycosyltransferase</keyword>
<evidence type="ECO:0000313" key="10">
    <source>
        <dbReference type="EMBL" id="CAF4197261.1"/>
    </source>
</evidence>
<evidence type="ECO:0000313" key="9">
    <source>
        <dbReference type="EMBL" id="CAF3533785.1"/>
    </source>
</evidence>
<evidence type="ECO:0000256" key="4">
    <source>
        <dbReference type="ARBA" id="ARBA00022695"/>
    </source>
</evidence>
<evidence type="ECO:0000256" key="6">
    <source>
        <dbReference type="RuleBase" id="RU361228"/>
    </source>
</evidence>
<dbReference type="AlphaFoldDB" id="A0A815GHK0"/>
<dbReference type="Proteomes" id="UP000663829">
    <property type="component" value="Unassembled WGS sequence"/>
</dbReference>
<sequence length="372" mass="43686">MLNECRRQYADDDIELLRIQEFENTYEACKEYRAIFWYTRPCFLYRLLNKAFRTEQMCEIYKFRYFIRDLHAELQHLYSPFIQSLTAYKATLVVYRGQFLHAFEVERLKRSIGKLISMNSFISTTINRELALIYAGNGSESPQKESVLFKIKIHLKSTKPFANIEQFSCLKDENEILLSAGAVFRVVSVEEIMNSTHKNTVWNVELALESDVILNVLARFTNEYDLSLSPLLALKDFMKQVNNAELAKEYYAILLKELPTAHIEYAEALSTVSQRLEDEDDFEQALDPLERAINTYQTLTQDDLIYITLYERLSNLYSNLLRWNDALNSSNQALEFALRVFPEDEQRVQQIRQTIATLERSRFQSTARDPER</sequence>
<dbReference type="GO" id="GO:0106274">
    <property type="term" value="F:NAD+-protein-arginine ADP-ribosyltransferase activity"/>
    <property type="evidence" value="ECO:0007669"/>
    <property type="project" value="UniProtKB-EC"/>
</dbReference>
<evidence type="ECO:0000256" key="2">
    <source>
        <dbReference type="ARBA" id="ARBA00022676"/>
    </source>
</evidence>
<dbReference type="Proteomes" id="UP000682733">
    <property type="component" value="Unassembled WGS sequence"/>
</dbReference>
<accession>A0A815GHK0</accession>
<dbReference type="SUPFAM" id="SSF48452">
    <property type="entry name" value="TPR-like"/>
    <property type="match status" value="1"/>
</dbReference>
<evidence type="ECO:0000256" key="1">
    <source>
        <dbReference type="ARBA" id="ARBA00009558"/>
    </source>
</evidence>
<dbReference type="Gene3D" id="3.90.176.10">
    <property type="entry name" value="Toxin ADP-ribosyltransferase, Chain A, domain 1"/>
    <property type="match status" value="1"/>
</dbReference>
<dbReference type="GO" id="GO:0016779">
    <property type="term" value="F:nucleotidyltransferase activity"/>
    <property type="evidence" value="ECO:0007669"/>
    <property type="project" value="UniProtKB-KW"/>
</dbReference>
<proteinExistence type="inferred from homology"/>
<evidence type="ECO:0000313" key="8">
    <source>
        <dbReference type="EMBL" id="CAF1338377.1"/>
    </source>
</evidence>
<dbReference type="InterPro" id="IPR000768">
    <property type="entry name" value="ART"/>
</dbReference>
<keyword evidence="6" id="KW-0521">NADP</keyword>
<dbReference type="Proteomes" id="UP000677228">
    <property type="component" value="Unassembled WGS sequence"/>
</dbReference>
<gene>
    <name evidence="8" type="ORF">GPM918_LOCUS30306</name>
    <name evidence="7" type="ORF">OVA965_LOCUS2215</name>
    <name evidence="10" type="ORF">SRO942_LOCUS30915</name>
    <name evidence="9" type="ORF">TMI583_LOCUS2215</name>
</gene>
<keyword evidence="6" id="KW-0520">NAD</keyword>
<dbReference type="Pfam" id="PF01129">
    <property type="entry name" value="ART"/>
    <property type="match status" value="1"/>
</dbReference>